<keyword evidence="1" id="KW-0175">Coiled coil</keyword>
<dbReference type="STRING" id="1009370.ALO_04868"/>
<proteinExistence type="predicted"/>
<reference evidence="3 4" key="1">
    <citation type="journal article" date="2011" name="EMBO J.">
        <title>Structural diversity of bacterial flagellar motors.</title>
        <authorList>
            <person name="Chen S."/>
            <person name="Beeby M."/>
            <person name="Murphy G.E."/>
            <person name="Leadbetter J.R."/>
            <person name="Hendrixson D.R."/>
            <person name="Briegel A."/>
            <person name="Li Z."/>
            <person name="Shi J."/>
            <person name="Tocheva E.I."/>
            <person name="Muller A."/>
            <person name="Dobro M.J."/>
            <person name="Jensen G.J."/>
        </authorList>
    </citation>
    <scope>NUCLEOTIDE SEQUENCE [LARGE SCALE GENOMIC DNA]</scope>
    <source>
        <strain evidence="3 4">DSM 6540</strain>
    </source>
</reference>
<dbReference type="Proteomes" id="UP000003240">
    <property type="component" value="Unassembled WGS sequence"/>
</dbReference>
<evidence type="ECO:0000256" key="1">
    <source>
        <dbReference type="SAM" id="Coils"/>
    </source>
</evidence>
<protein>
    <submittedName>
        <fullName evidence="3">Dynamin family protein</fullName>
    </submittedName>
</protein>
<sequence length="909" mass="104947">MAVLYLLFIGVGIFATITLMGRFIKEEGLVDTSIKSERLPPKETFAACMTTQDMLEPSVALDQQASSISEGSPVFLDVSGKLLQDVRKILLRLDERWPKISYAAKPVQAFLDMYHAPPLITVAGEFNSGKSTLINAMLGEKLQAMQIRPKLGCVTRLKYSNRRRIIIRHMNGEFREYELQPLRTVLVENFVHEDDIMHDVFYVQVELENSLLKQFDIVDTPGFNSGFRRHNDMTAEFIGYADVLIWVFDAERLANQPDLELFHQHTQHCQTLVVVNMVDKLKLPKHRTPESVMEQFVAEVGKNVDQIYFVTARSALAGEVGSLEGSGIQQLNEYVHYQITPNAREIKQTALLLKLDQFADHIIDVRHKLLDSVDALEGRLESYNAKMSNYEKIAGQIDESINNWDEDCRHQKNYRWFLTNMPRYFTYGSLPENVIQQGKDLADKFTPLEERRKKSGEWQKRLDEIQEDIDRKYIQVMKEYQPDGGDRKALAQSIEKWKKMVSEYNNQVIEYNRFTDELAEAWDTLLNSVGTFFQKVMMPRVEEQAQKASALLIEIDKDSQKIRAVEREYLLLLQDLKVFDQELFPRLVIMYSIAKCERTLGNFRGRIQQYERAVRLVTESIANWNEDCKAGKAWKDALLDIDRYVKGLPGASQIKRRGQDILAEFGTLETAKQKIQRSAQGLDTLNESLDQGLEQIEQKYSRYSQTYASVIDAVARRLFQRDVTKDRSRLKEMVEDWQARVAVYNDVTAEYNQYVTETKEHWDQLHTMIREFFQQDIASRLMGQMEQAAHLLAGVDEVLPLVQELERKHIAQVADTKNFDPTIFELADKINTILDSSDGKENRRSPGNYPALVQGFAKVEREELVLDWKKTYARPKLDGLIVKTTSAFSGDRSSTTHRPLEIRQLIRLS</sequence>
<gene>
    <name evidence="3" type="ORF">ALO_04868</name>
</gene>
<comment type="caution">
    <text evidence="3">The sequence shown here is derived from an EMBL/GenBank/DDBJ whole genome shotgun (WGS) entry which is preliminary data.</text>
</comment>
<evidence type="ECO:0000313" key="4">
    <source>
        <dbReference type="Proteomes" id="UP000003240"/>
    </source>
</evidence>
<name>F7NFZ0_9FIRM</name>
<evidence type="ECO:0000259" key="2">
    <source>
        <dbReference type="Pfam" id="PF00350"/>
    </source>
</evidence>
<dbReference type="InterPro" id="IPR027417">
    <property type="entry name" value="P-loop_NTPase"/>
</dbReference>
<dbReference type="eggNOG" id="COG0699">
    <property type="taxonomic scope" value="Bacteria"/>
</dbReference>
<dbReference type="InterPro" id="IPR051943">
    <property type="entry name" value="TRAFAC_Dynamin-like_GTPase"/>
</dbReference>
<feature type="coiled-coil region" evidence="1">
    <location>
        <begin position="366"/>
        <end position="393"/>
    </location>
</feature>
<dbReference type="OrthoDB" id="5477114at2"/>
<dbReference type="InterPro" id="IPR045063">
    <property type="entry name" value="Dynamin_N"/>
</dbReference>
<dbReference type="AlphaFoldDB" id="F7NFZ0"/>
<dbReference type="Pfam" id="PF00350">
    <property type="entry name" value="Dynamin_N"/>
    <property type="match status" value="1"/>
</dbReference>
<feature type="domain" description="Dynamin N-terminal" evidence="2">
    <location>
        <begin position="120"/>
        <end position="276"/>
    </location>
</feature>
<keyword evidence="4" id="KW-1185">Reference proteome</keyword>
<dbReference type="Gene3D" id="3.40.50.300">
    <property type="entry name" value="P-loop containing nucleotide triphosphate hydrolases"/>
    <property type="match status" value="1"/>
</dbReference>
<feature type="coiled-coil region" evidence="1">
    <location>
        <begin position="448"/>
        <end position="507"/>
    </location>
</feature>
<dbReference type="PANTHER" id="PTHR43681">
    <property type="entry name" value="TRANSMEMBRANE GTPASE FZO"/>
    <property type="match status" value="1"/>
</dbReference>
<evidence type="ECO:0000313" key="3">
    <source>
        <dbReference type="EMBL" id="EGO65053.1"/>
    </source>
</evidence>
<dbReference type="RefSeq" id="WP_004093353.1">
    <property type="nucleotide sequence ID" value="NZ_AFGF01000038.1"/>
</dbReference>
<organism evidence="3 4">
    <name type="scientific">Acetonema longum DSM 6540</name>
    <dbReference type="NCBI Taxonomy" id="1009370"/>
    <lineage>
        <taxon>Bacteria</taxon>
        <taxon>Bacillati</taxon>
        <taxon>Bacillota</taxon>
        <taxon>Negativicutes</taxon>
        <taxon>Acetonemataceae</taxon>
        <taxon>Acetonema</taxon>
    </lineage>
</organism>
<accession>F7NFZ0</accession>
<dbReference type="PANTHER" id="PTHR43681:SF1">
    <property type="entry name" value="SARCALUMENIN"/>
    <property type="match status" value="1"/>
</dbReference>
<dbReference type="SUPFAM" id="SSF52540">
    <property type="entry name" value="P-loop containing nucleoside triphosphate hydrolases"/>
    <property type="match status" value="1"/>
</dbReference>
<dbReference type="EMBL" id="AFGF01000038">
    <property type="protein sequence ID" value="EGO65053.1"/>
    <property type="molecule type" value="Genomic_DNA"/>
</dbReference>
<feature type="coiled-coil region" evidence="1">
    <location>
        <begin position="593"/>
        <end position="627"/>
    </location>
</feature>